<reference evidence="3" key="1">
    <citation type="submission" date="2023-08" db="EMBL/GenBank/DDBJ databases">
        <authorList>
            <person name="Chen Y."/>
            <person name="Shah S."/>
            <person name="Dougan E. K."/>
            <person name="Thang M."/>
            <person name="Chan C."/>
        </authorList>
    </citation>
    <scope>NUCLEOTIDE SEQUENCE</scope>
</reference>
<dbReference type="Gene3D" id="1.20.1050.10">
    <property type="match status" value="1"/>
</dbReference>
<dbReference type="PANTHER" id="PTHR43968">
    <property type="match status" value="1"/>
</dbReference>
<dbReference type="PANTHER" id="PTHR43968:SF14">
    <property type="entry name" value="GLUTATHIONE S-TRANSFERASE"/>
    <property type="match status" value="1"/>
</dbReference>
<organism evidence="3 4">
    <name type="scientific">Effrenium voratum</name>
    <dbReference type="NCBI Taxonomy" id="2562239"/>
    <lineage>
        <taxon>Eukaryota</taxon>
        <taxon>Sar</taxon>
        <taxon>Alveolata</taxon>
        <taxon>Dinophyceae</taxon>
        <taxon>Suessiales</taxon>
        <taxon>Symbiodiniaceae</taxon>
        <taxon>Effrenium</taxon>
    </lineage>
</organism>
<sequence>MRSYGDKPKEFLALVPRGLLPAMELDGRVMTESLDIMFTIERTFPDPDKPMFPTDKALQKRASDLLNLERQLFGAWCSFLFRPEMPFIGGSEQDFTDTLQAVDAELGRSESPFFLPYPHPTIVDMQYVSHVERAVASAMFYKGYDIRKKFKNIDRWLSAYEELPHYMATKSDYYTHCMDIPPQYGPCFSNDSDLARRARELIEPKEASLPVQWQSDLEPPTELQRRSPEQDFRVEAALRLIENREAVTRFCCRGAGPDVGAWARGNPTKCQLADPYARPNLDLAPAVNAVLRVVSAALLQNDPAEVQGIKGHLAAEKLEADPKEVAKCIAYLRDRVGSPRDLSMPAAKLLRGHLAEAVRKESASSARSTRPKWRLCFRLDRRSASPKESLEDLAPKYQRDFFLTVIDPPCRGAFRQNPPAPFFASRAACHVADLLASRHMIAQLPGRSFEQKAVAVIGSECLAAGLVAATLGAKALFVCERSLEQYYQHNLRLFRRDTLDYTKTKSKILAVYPCSPGRTGGFDPEMANKLQAPSLDIIVLTEVSLARVAGEMGGIAGREAGFFRFLESLIPARSCTKALVVCDQSFAELMEEPRDRRGPRRTDEDVPAWLKGEGAPPGLAQVLPADWQARTFCQLPQGIPVVWLERQDAERVKRRAPPLVSRPPMPPMGASSSRCGCGGHLQSPLLGQRVENQEWFAKNAKLKEAHL</sequence>
<protein>
    <recommendedName>
        <fullName evidence="2">GST N-terminal domain-containing protein</fullName>
    </recommendedName>
</protein>
<evidence type="ECO:0000259" key="2">
    <source>
        <dbReference type="PROSITE" id="PS50404"/>
    </source>
</evidence>
<evidence type="ECO:0000313" key="4">
    <source>
        <dbReference type="Proteomes" id="UP001178507"/>
    </source>
</evidence>
<accession>A0AA36IFQ6</accession>
<feature type="compositionally biased region" description="Basic and acidic residues" evidence="1">
    <location>
        <begin position="593"/>
        <end position="604"/>
    </location>
</feature>
<dbReference type="SUPFAM" id="SSF52833">
    <property type="entry name" value="Thioredoxin-like"/>
    <property type="match status" value="1"/>
</dbReference>
<name>A0AA36IFQ6_9DINO</name>
<dbReference type="InterPro" id="IPR036249">
    <property type="entry name" value="Thioredoxin-like_sf"/>
</dbReference>
<feature type="domain" description="GST N-terminal" evidence="2">
    <location>
        <begin position="1"/>
        <end position="48"/>
    </location>
</feature>
<dbReference type="Pfam" id="PF13417">
    <property type="entry name" value="GST_N_3"/>
    <property type="match status" value="1"/>
</dbReference>
<comment type="caution">
    <text evidence="3">The sequence shown here is derived from an EMBL/GenBank/DDBJ whole genome shotgun (WGS) entry which is preliminary data.</text>
</comment>
<dbReference type="Proteomes" id="UP001178507">
    <property type="component" value="Unassembled WGS sequence"/>
</dbReference>
<dbReference type="InterPro" id="IPR004045">
    <property type="entry name" value="Glutathione_S-Trfase_N"/>
</dbReference>
<dbReference type="PROSITE" id="PS50404">
    <property type="entry name" value="GST_NTER"/>
    <property type="match status" value="1"/>
</dbReference>
<dbReference type="Gene3D" id="3.40.30.10">
    <property type="entry name" value="Glutaredoxin"/>
    <property type="match status" value="1"/>
</dbReference>
<proteinExistence type="predicted"/>
<gene>
    <name evidence="3" type="ORF">EVOR1521_LOCUS12403</name>
</gene>
<dbReference type="GO" id="GO:0005737">
    <property type="term" value="C:cytoplasm"/>
    <property type="evidence" value="ECO:0007669"/>
    <property type="project" value="TreeGrafter"/>
</dbReference>
<dbReference type="InterPro" id="IPR050983">
    <property type="entry name" value="GST_Omega/HSP26"/>
</dbReference>
<evidence type="ECO:0000256" key="1">
    <source>
        <dbReference type="SAM" id="MobiDB-lite"/>
    </source>
</evidence>
<dbReference type="InterPro" id="IPR036282">
    <property type="entry name" value="Glutathione-S-Trfase_C_sf"/>
</dbReference>
<evidence type="ECO:0000313" key="3">
    <source>
        <dbReference type="EMBL" id="CAJ1385916.1"/>
    </source>
</evidence>
<keyword evidence="4" id="KW-1185">Reference proteome</keyword>
<dbReference type="AlphaFoldDB" id="A0AA36IFQ6"/>
<dbReference type="SUPFAM" id="SSF47616">
    <property type="entry name" value="GST C-terminal domain-like"/>
    <property type="match status" value="1"/>
</dbReference>
<dbReference type="EMBL" id="CAUJNA010001302">
    <property type="protein sequence ID" value="CAJ1385916.1"/>
    <property type="molecule type" value="Genomic_DNA"/>
</dbReference>
<feature type="region of interest" description="Disordered" evidence="1">
    <location>
        <begin position="593"/>
        <end position="613"/>
    </location>
</feature>